<feature type="transmembrane region" description="Helical" evidence="2">
    <location>
        <begin position="99"/>
        <end position="120"/>
    </location>
</feature>
<dbReference type="SUPFAM" id="SSF103473">
    <property type="entry name" value="MFS general substrate transporter"/>
    <property type="match status" value="1"/>
</dbReference>
<sequence length="357" mass="38832">MYFFDRTRYVVLVISIICLTLIFSNSIALNFTIICMDDVRLDYYQQSANTTLQETPHWLESSSHINALFSAIAVGCLIGTLPGPFLIHKFGVCKAMAVYGAISALATLVLPIAVYFGFIAVFVMRVLQGSATGFTFPAMGLIASQWSTTKGAGTFIALLSCHVQLCSVFTMPVAGALCGSSLGWRAVFYLQVLRYDVTSTGFAAAVPYVMAAAVKFMLGPISDRATCISDRWRLIFFAVISQGVMAIAFLALVFVARQHVHIVMSVTSFLMCVVVLVIPVAVNAICPDGTPEEWSRLFFGISVVVVAANIPFVFVARSEPAQWTGNKVLSKSSEKEKEIPEDVHQTDGISTAKIAWK</sequence>
<evidence type="ECO:0000256" key="2">
    <source>
        <dbReference type="SAM" id="Phobius"/>
    </source>
</evidence>
<evidence type="ECO:0000313" key="6">
    <source>
        <dbReference type="WBParaSite" id="NBR_0001724101-mRNA-1"/>
    </source>
</evidence>
<protein>
    <submittedName>
        <fullName evidence="6">MFS domain-containing protein</fullName>
    </submittedName>
</protein>
<feature type="transmembrane region" description="Helical" evidence="2">
    <location>
        <begin position="155"/>
        <end position="182"/>
    </location>
</feature>
<keyword evidence="5" id="KW-1185">Reference proteome</keyword>
<evidence type="ECO:0000313" key="4">
    <source>
        <dbReference type="EMBL" id="VDL80855.1"/>
    </source>
</evidence>
<evidence type="ECO:0000313" key="5">
    <source>
        <dbReference type="Proteomes" id="UP000271162"/>
    </source>
</evidence>
<feature type="domain" description="Major facilitator superfamily (MFS) profile" evidence="3">
    <location>
        <begin position="10"/>
        <end position="357"/>
    </location>
</feature>
<dbReference type="EMBL" id="UYSL01022638">
    <property type="protein sequence ID" value="VDL80855.1"/>
    <property type="molecule type" value="Genomic_DNA"/>
</dbReference>
<feature type="transmembrane region" description="Helical" evidence="2">
    <location>
        <begin position="234"/>
        <end position="256"/>
    </location>
</feature>
<dbReference type="Gene3D" id="1.20.1250.20">
    <property type="entry name" value="MFS general substrate transporter like domains"/>
    <property type="match status" value="1"/>
</dbReference>
<feature type="transmembrane region" description="Helical" evidence="2">
    <location>
        <begin position="9"/>
        <end position="34"/>
    </location>
</feature>
<dbReference type="GO" id="GO:0016020">
    <property type="term" value="C:membrane"/>
    <property type="evidence" value="ECO:0007669"/>
    <property type="project" value="UniProtKB-SubCell"/>
</dbReference>
<reference evidence="4 5" key="2">
    <citation type="submission" date="2018-11" db="EMBL/GenBank/DDBJ databases">
        <authorList>
            <consortium name="Pathogen Informatics"/>
        </authorList>
    </citation>
    <scope>NUCLEOTIDE SEQUENCE [LARGE SCALE GENOMIC DNA]</scope>
</reference>
<dbReference type="InterPro" id="IPR036259">
    <property type="entry name" value="MFS_trans_sf"/>
</dbReference>
<dbReference type="Proteomes" id="UP000271162">
    <property type="component" value="Unassembled WGS sequence"/>
</dbReference>
<feature type="transmembrane region" description="Helical" evidence="2">
    <location>
        <begin position="67"/>
        <end position="87"/>
    </location>
</feature>
<dbReference type="PANTHER" id="PTHR45757:SF11">
    <property type="entry name" value="MAJOR FACILITATOR SUPERFAMILY (MFS) PROFILE DOMAIN-CONTAINING PROTEIN"/>
    <property type="match status" value="1"/>
</dbReference>
<evidence type="ECO:0000256" key="1">
    <source>
        <dbReference type="ARBA" id="ARBA00004141"/>
    </source>
</evidence>
<gene>
    <name evidence="4" type="ORF">NBR_LOCUS17242</name>
</gene>
<proteinExistence type="predicted"/>
<comment type="subcellular location">
    <subcellularLocation>
        <location evidence="1">Membrane</location>
        <topology evidence="1">Multi-pass membrane protein</topology>
    </subcellularLocation>
</comment>
<evidence type="ECO:0000259" key="3">
    <source>
        <dbReference type="PROSITE" id="PS50850"/>
    </source>
</evidence>
<feature type="transmembrane region" description="Helical" evidence="2">
    <location>
        <begin position="202"/>
        <end position="222"/>
    </location>
</feature>
<reference evidence="6" key="1">
    <citation type="submission" date="2017-02" db="UniProtKB">
        <authorList>
            <consortium name="WormBaseParasite"/>
        </authorList>
    </citation>
    <scope>IDENTIFICATION</scope>
</reference>
<dbReference type="STRING" id="27835.A0A0N4YJS7"/>
<dbReference type="Pfam" id="PF07690">
    <property type="entry name" value="MFS_1"/>
    <property type="match status" value="1"/>
</dbReference>
<organism evidence="6">
    <name type="scientific">Nippostrongylus brasiliensis</name>
    <name type="common">Rat hookworm</name>
    <dbReference type="NCBI Taxonomy" id="27835"/>
    <lineage>
        <taxon>Eukaryota</taxon>
        <taxon>Metazoa</taxon>
        <taxon>Ecdysozoa</taxon>
        <taxon>Nematoda</taxon>
        <taxon>Chromadorea</taxon>
        <taxon>Rhabditida</taxon>
        <taxon>Rhabditina</taxon>
        <taxon>Rhabditomorpha</taxon>
        <taxon>Strongyloidea</taxon>
        <taxon>Heligmosomidae</taxon>
        <taxon>Nippostrongylus</taxon>
    </lineage>
</organism>
<dbReference type="OMA" id="NNRTDLH"/>
<feature type="transmembrane region" description="Helical" evidence="2">
    <location>
        <begin position="262"/>
        <end position="285"/>
    </location>
</feature>
<accession>A0A0N4YJS7</accession>
<dbReference type="InterPro" id="IPR020846">
    <property type="entry name" value="MFS_dom"/>
</dbReference>
<dbReference type="GO" id="GO:0022857">
    <property type="term" value="F:transmembrane transporter activity"/>
    <property type="evidence" value="ECO:0007669"/>
    <property type="project" value="InterPro"/>
</dbReference>
<keyword evidence="2" id="KW-0812">Transmembrane</keyword>
<keyword evidence="2" id="KW-0472">Membrane</keyword>
<keyword evidence="2" id="KW-1133">Transmembrane helix</keyword>
<dbReference type="PANTHER" id="PTHR45757">
    <property type="entry name" value="PROTEIN CBG23364-RELATED"/>
    <property type="match status" value="1"/>
</dbReference>
<dbReference type="InterPro" id="IPR011701">
    <property type="entry name" value="MFS"/>
</dbReference>
<dbReference type="PROSITE" id="PS50850">
    <property type="entry name" value="MFS"/>
    <property type="match status" value="1"/>
</dbReference>
<dbReference type="WBParaSite" id="NBR_0001724101-mRNA-1">
    <property type="protein sequence ID" value="NBR_0001724101-mRNA-1"/>
    <property type="gene ID" value="NBR_0001724101"/>
</dbReference>
<feature type="transmembrane region" description="Helical" evidence="2">
    <location>
        <begin position="297"/>
        <end position="316"/>
    </location>
</feature>
<dbReference type="AlphaFoldDB" id="A0A0N4YJS7"/>
<name>A0A0N4YJS7_NIPBR</name>